<dbReference type="CDD" id="cd00609">
    <property type="entry name" value="AAT_like"/>
    <property type="match status" value="1"/>
</dbReference>
<dbReference type="Gene3D" id="3.90.1150.10">
    <property type="entry name" value="Aspartate Aminotransferase, domain 1"/>
    <property type="match status" value="1"/>
</dbReference>
<name>A0A545TZF1_9GAMM</name>
<proteinExistence type="inferred from homology"/>
<dbReference type="PANTHER" id="PTHR42790:SF19">
    <property type="entry name" value="KYNURENINE_ALPHA-AMINOADIPATE AMINOTRANSFERASE, MITOCHONDRIAL"/>
    <property type="match status" value="1"/>
</dbReference>
<keyword evidence="5 8" id="KW-0808">Transferase</keyword>
<comment type="cofactor">
    <cofactor evidence="1">
        <name>pyridoxal 5'-phosphate</name>
        <dbReference type="ChEBI" id="CHEBI:597326"/>
    </cofactor>
</comment>
<evidence type="ECO:0000259" key="7">
    <source>
        <dbReference type="Pfam" id="PF00155"/>
    </source>
</evidence>
<evidence type="ECO:0000256" key="1">
    <source>
        <dbReference type="ARBA" id="ARBA00001933"/>
    </source>
</evidence>
<dbReference type="Pfam" id="PF00155">
    <property type="entry name" value="Aminotran_1_2"/>
    <property type="match status" value="1"/>
</dbReference>
<dbReference type="EMBL" id="VHSG01000007">
    <property type="protein sequence ID" value="TQV82594.1"/>
    <property type="molecule type" value="Genomic_DNA"/>
</dbReference>
<feature type="domain" description="Aminotransferase class I/classII large" evidence="7">
    <location>
        <begin position="43"/>
        <end position="383"/>
    </location>
</feature>
<dbReference type="PANTHER" id="PTHR42790">
    <property type="entry name" value="AMINOTRANSFERASE"/>
    <property type="match status" value="1"/>
</dbReference>
<dbReference type="InterPro" id="IPR004839">
    <property type="entry name" value="Aminotransferase_I/II_large"/>
</dbReference>
<dbReference type="GO" id="GO:0008483">
    <property type="term" value="F:transaminase activity"/>
    <property type="evidence" value="ECO:0007669"/>
    <property type="project" value="UniProtKB-KW"/>
</dbReference>
<evidence type="ECO:0000256" key="5">
    <source>
        <dbReference type="ARBA" id="ARBA00022679"/>
    </source>
</evidence>
<evidence type="ECO:0000256" key="4">
    <source>
        <dbReference type="ARBA" id="ARBA00022576"/>
    </source>
</evidence>
<keyword evidence="6" id="KW-0663">Pyridoxal phosphate</keyword>
<accession>A0A545TZF1</accession>
<comment type="subunit">
    <text evidence="3">Homodimer.</text>
</comment>
<dbReference type="InterPro" id="IPR050859">
    <property type="entry name" value="Class-I_PLP-dep_aminotransf"/>
</dbReference>
<protein>
    <submittedName>
        <fullName evidence="8">PLP-dependent aminotransferase family protein</fullName>
    </submittedName>
</protein>
<dbReference type="SUPFAM" id="SSF53383">
    <property type="entry name" value="PLP-dependent transferases"/>
    <property type="match status" value="1"/>
</dbReference>
<dbReference type="RefSeq" id="WP_142903610.1">
    <property type="nucleotide sequence ID" value="NZ_ML660090.1"/>
</dbReference>
<sequence length="398" mass="43803">MDSIFSDRITDVPRSFIREILKDALDPGVISFAGGLPNRDLFPADALKAAANRVFDTYGRDIFQYSSSEGFLELRGLIAEHYRRRGLAVAVENILITSGSQQGLDLLGKTLLNDGDGLVIEEPGYLGAIQAFSIYKARFIPVPVTERGMDTDRLGSVLRADRPKLMYTVPNFQNPSGITYPDANRRDIADILNGTATLLIEDDPYGDLRFCGRACTSFKTLAPDNTVLLGSFSKVVVPGFRLGWIVAPDPLMQKLIIAKQASDLHTNHFIQCVIYQYLRDNDINAHISRIVDAYGGQKQAMITAIERHFPAEVTCTNPDGGMFLWASLPPSASALDLFKLALADQVVFVPGDPFYIDRTGVNTLRLNYSCVDRDTIAEGINRLGSAIGRLLQNHPDST</sequence>
<dbReference type="GO" id="GO:1901605">
    <property type="term" value="P:alpha-amino acid metabolic process"/>
    <property type="evidence" value="ECO:0007669"/>
    <property type="project" value="TreeGrafter"/>
</dbReference>
<organism evidence="8 9">
    <name type="scientific">Exilibacterium tricleocarpae</name>
    <dbReference type="NCBI Taxonomy" id="2591008"/>
    <lineage>
        <taxon>Bacteria</taxon>
        <taxon>Pseudomonadati</taxon>
        <taxon>Pseudomonadota</taxon>
        <taxon>Gammaproteobacteria</taxon>
        <taxon>Cellvibrionales</taxon>
        <taxon>Cellvibrionaceae</taxon>
        <taxon>Exilibacterium</taxon>
    </lineage>
</organism>
<dbReference type="FunFam" id="3.40.640.10:FF:000053">
    <property type="entry name" value="Aminotransferase, class I"/>
    <property type="match status" value="1"/>
</dbReference>
<dbReference type="AlphaFoldDB" id="A0A545TZF1"/>
<reference evidence="8 9" key="1">
    <citation type="submission" date="2019-06" db="EMBL/GenBank/DDBJ databases">
        <title>Whole genome sequence for Cellvibrionaceae sp. R142.</title>
        <authorList>
            <person name="Wang G."/>
        </authorList>
    </citation>
    <scope>NUCLEOTIDE SEQUENCE [LARGE SCALE GENOMIC DNA]</scope>
    <source>
        <strain evidence="8 9">R142</strain>
    </source>
</reference>
<evidence type="ECO:0000313" key="9">
    <source>
        <dbReference type="Proteomes" id="UP000319732"/>
    </source>
</evidence>
<keyword evidence="9" id="KW-1185">Reference proteome</keyword>
<dbReference type="InterPro" id="IPR015422">
    <property type="entry name" value="PyrdxlP-dep_Trfase_small"/>
</dbReference>
<dbReference type="InterPro" id="IPR015424">
    <property type="entry name" value="PyrdxlP-dep_Trfase"/>
</dbReference>
<dbReference type="GO" id="GO:0030170">
    <property type="term" value="F:pyridoxal phosphate binding"/>
    <property type="evidence" value="ECO:0007669"/>
    <property type="project" value="InterPro"/>
</dbReference>
<keyword evidence="4 8" id="KW-0032">Aminotransferase</keyword>
<evidence type="ECO:0000313" key="8">
    <source>
        <dbReference type="EMBL" id="TQV82594.1"/>
    </source>
</evidence>
<dbReference type="Proteomes" id="UP000319732">
    <property type="component" value="Unassembled WGS sequence"/>
</dbReference>
<comment type="caution">
    <text evidence="8">The sequence shown here is derived from an EMBL/GenBank/DDBJ whole genome shotgun (WGS) entry which is preliminary data.</text>
</comment>
<evidence type="ECO:0000256" key="6">
    <source>
        <dbReference type="ARBA" id="ARBA00022898"/>
    </source>
</evidence>
<dbReference type="Gene3D" id="3.40.640.10">
    <property type="entry name" value="Type I PLP-dependent aspartate aminotransferase-like (Major domain)"/>
    <property type="match status" value="1"/>
</dbReference>
<comment type="similarity">
    <text evidence="2">Belongs to the class-I pyridoxal-phosphate-dependent aminotransferase family.</text>
</comment>
<evidence type="ECO:0000256" key="2">
    <source>
        <dbReference type="ARBA" id="ARBA00007441"/>
    </source>
</evidence>
<dbReference type="InterPro" id="IPR015421">
    <property type="entry name" value="PyrdxlP-dep_Trfase_major"/>
</dbReference>
<dbReference type="OrthoDB" id="9804020at2"/>
<evidence type="ECO:0000256" key="3">
    <source>
        <dbReference type="ARBA" id="ARBA00011738"/>
    </source>
</evidence>
<gene>
    <name evidence="8" type="ORF">FKG94_07630</name>
</gene>